<evidence type="ECO:0000256" key="8">
    <source>
        <dbReference type="HAMAP-Rule" id="MF_00456"/>
    </source>
</evidence>
<dbReference type="Pfam" id="PF00696">
    <property type="entry name" value="AA_kinase"/>
    <property type="match status" value="1"/>
</dbReference>
<dbReference type="EMBL" id="FNNC01000001">
    <property type="protein sequence ID" value="SDW02378.1"/>
    <property type="molecule type" value="Genomic_DNA"/>
</dbReference>
<dbReference type="InterPro" id="IPR036393">
    <property type="entry name" value="AceGlu_kinase-like_sf"/>
</dbReference>
<dbReference type="GO" id="GO:0005524">
    <property type="term" value="F:ATP binding"/>
    <property type="evidence" value="ECO:0007669"/>
    <property type="project" value="UniProtKB-KW"/>
</dbReference>
<dbReference type="InterPro" id="IPR041739">
    <property type="entry name" value="G5K_ProB"/>
</dbReference>
<proteinExistence type="inferred from homology"/>
<feature type="domain" description="PUA" evidence="9">
    <location>
        <begin position="277"/>
        <end position="360"/>
    </location>
</feature>
<dbReference type="InterPro" id="IPR036974">
    <property type="entry name" value="PUA_sf"/>
</dbReference>
<comment type="similarity">
    <text evidence="8">Belongs to the glutamate 5-kinase family.</text>
</comment>
<evidence type="ECO:0000256" key="3">
    <source>
        <dbReference type="ARBA" id="ARBA00022650"/>
    </source>
</evidence>
<dbReference type="PRINTS" id="PR00474">
    <property type="entry name" value="GLU5KINASE"/>
</dbReference>
<dbReference type="OrthoDB" id="9804434at2"/>
<dbReference type="InterPro" id="IPR015947">
    <property type="entry name" value="PUA-like_sf"/>
</dbReference>
<dbReference type="CDD" id="cd21157">
    <property type="entry name" value="PUA_G5K"/>
    <property type="match status" value="1"/>
</dbReference>
<comment type="subcellular location">
    <subcellularLocation>
        <location evidence="8">Cytoplasm</location>
    </subcellularLocation>
</comment>
<evidence type="ECO:0000259" key="9">
    <source>
        <dbReference type="SMART" id="SM00359"/>
    </source>
</evidence>
<evidence type="ECO:0000256" key="2">
    <source>
        <dbReference type="ARBA" id="ARBA00022605"/>
    </source>
</evidence>
<dbReference type="InterPro" id="IPR019797">
    <property type="entry name" value="Glutamate_5-kinase_CS"/>
</dbReference>
<feature type="binding site" evidence="8">
    <location>
        <position position="49"/>
    </location>
    <ligand>
        <name>substrate</name>
    </ligand>
</feature>
<organism evidence="10 11">
    <name type="scientific">Marinococcus luteus</name>
    <dbReference type="NCBI Taxonomy" id="1122204"/>
    <lineage>
        <taxon>Bacteria</taxon>
        <taxon>Bacillati</taxon>
        <taxon>Bacillota</taxon>
        <taxon>Bacilli</taxon>
        <taxon>Bacillales</taxon>
        <taxon>Bacillaceae</taxon>
        <taxon>Marinococcus</taxon>
    </lineage>
</organism>
<keyword evidence="11" id="KW-1185">Reference proteome</keyword>
<dbReference type="SMART" id="SM00359">
    <property type="entry name" value="PUA"/>
    <property type="match status" value="1"/>
</dbReference>
<name>A0A1H2Q6I5_9BACI</name>
<comment type="pathway">
    <text evidence="8">Amino-acid biosynthesis; L-proline biosynthesis; L-glutamate 5-semialdehyde from L-glutamate: step 1/2.</text>
</comment>
<dbReference type="NCBIfam" id="TIGR01027">
    <property type="entry name" value="proB"/>
    <property type="match status" value="1"/>
</dbReference>
<feature type="binding site" evidence="8">
    <location>
        <position position="136"/>
    </location>
    <ligand>
        <name>substrate</name>
    </ligand>
</feature>
<dbReference type="PIRSF" id="PIRSF000729">
    <property type="entry name" value="GK"/>
    <property type="match status" value="1"/>
</dbReference>
<dbReference type="FunFam" id="3.40.1160.10:FF:000018">
    <property type="entry name" value="Glutamate 5-kinase"/>
    <property type="match status" value="1"/>
</dbReference>
<evidence type="ECO:0000256" key="4">
    <source>
        <dbReference type="ARBA" id="ARBA00022679"/>
    </source>
</evidence>
<keyword evidence="7 8" id="KW-0067">ATP-binding</keyword>
<dbReference type="InterPro" id="IPR005715">
    <property type="entry name" value="Glu_5kinase/COase_Synthase"/>
</dbReference>
<keyword evidence="5 8" id="KW-0547">Nucleotide-binding</keyword>
<protein>
    <recommendedName>
        <fullName evidence="8">Glutamate 5-kinase</fullName>
        <ecNumber evidence="8">2.7.2.11</ecNumber>
    </recommendedName>
    <alternativeName>
        <fullName evidence="8">Gamma-glutamyl kinase</fullName>
        <shortName evidence="8">GK</shortName>
    </alternativeName>
</protein>
<feature type="binding site" evidence="8">
    <location>
        <position position="9"/>
    </location>
    <ligand>
        <name>ATP</name>
        <dbReference type="ChEBI" id="CHEBI:30616"/>
    </ligand>
</feature>
<evidence type="ECO:0000256" key="6">
    <source>
        <dbReference type="ARBA" id="ARBA00022777"/>
    </source>
</evidence>
<feature type="binding site" evidence="8">
    <location>
        <begin position="168"/>
        <end position="169"/>
    </location>
    <ligand>
        <name>ATP</name>
        <dbReference type="ChEBI" id="CHEBI:30616"/>
    </ligand>
</feature>
<dbReference type="Pfam" id="PF01472">
    <property type="entry name" value="PUA"/>
    <property type="match status" value="1"/>
</dbReference>
<evidence type="ECO:0000313" key="10">
    <source>
        <dbReference type="EMBL" id="SDW02378.1"/>
    </source>
</evidence>
<feature type="binding site" evidence="8">
    <location>
        <begin position="210"/>
        <end position="216"/>
    </location>
    <ligand>
        <name>ATP</name>
        <dbReference type="ChEBI" id="CHEBI:30616"/>
    </ligand>
</feature>
<dbReference type="GO" id="GO:0004349">
    <property type="term" value="F:glutamate 5-kinase activity"/>
    <property type="evidence" value="ECO:0007669"/>
    <property type="project" value="UniProtKB-UniRule"/>
</dbReference>
<evidence type="ECO:0000256" key="1">
    <source>
        <dbReference type="ARBA" id="ARBA00022490"/>
    </source>
</evidence>
<dbReference type="SUPFAM" id="SSF53633">
    <property type="entry name" value="Carbamate kinase-like"/>
    <property type="match status" value="1"/>
</dbReference>
<dbReference type="UniPathway" id="UPA00098">
    <property type="reaction ID" value="UER00359"/>
</dbReference>
<dbReference type="InterPro" id="IPR001057">
    <property type="entry name" value="Glu/AcGlu_kinase"/>
</dbReference>
<dbReference type="CDD" id="cd04242">
    <property type="entry name" value="AAK_G5K_ProB"/>
    <property type="match status" value="1"/>
</dbReference>
<dbReference type="PROSITE" id="PS00902">
    <property type="entry name" value="GLUTAMATE_5_KINASE"/>
    <property type="match status" value="1"/>
</dbReference>
<dbReference type="Gene3D" id="3.40.1160.10">
    <property type="entry name" value="Acetylglutamate kinase-like"/>
    <property type="match status" value="1"/>
</dbReference>
<evidence type="ECO:0000313" key="11">
    <source>
        <dbReference type="Proteomes" id="UP000199488"/>
    </source>
</evidence>
<dbReference type="RefSeq" id="WP_091610176.1">
    <property type="nucleotide sequence ID" value="NZ_FNNC01000001.1"/>
</dbReference>
<dbReference type="Proteomes" id="UP000199488">
    <property type="component" value="Unassembled WGS sequence"/>
</dbReference>
<dbReference type="AlphaFoldDB" id="A0A1H2Q6I5"/>
<keyword evidence="4 8" id="KW-0808">Transferase</keyword>
<dbReference type="SUPFAM" id="SSF88697">
    <property type="entry name" value="PUA domain-like"/>
    <property type="match status" value="1"/>
</dbReference>
<reference evidence="10 11" key="1">
    <citation type="submission" date="2016-10" db="EMBL/GenBank/DDBJ databases">
        <authorList>
            <person name="de Groot N.N."/>
        </authorList>
    </citation>
    <scope>NUCLEOTIDE SEQUENCE [LARGE SCALE GENOMIC DNA]</scope>
    <source>
        <strain evidence="10 11">DSM 23126</strain>
    </source>
</reference>
<dbReference type="Gene3D" id="2.30.130.10">
    <property type="entry name" value="PUA domain"/>
    <property type="match status" value="1"/>
</dbReference>
<keyword evidence="2 8" id="KW-0028">Amino-acid biosynthesis</keyword>
<dbReference type="InterPro" id="IPR001048">
    <property type="entry name" value="Asp/Glu/Uridylate_kinase"/>
</dbReference>
<dbReference type="GO" id="GO:0055129">
    <property type="term" value="P:L-proline biosynthetic process"/>
    <property type="evidence" value="ECO:0007669"/>
    <property type="project" value="UniProtKB-UniRule"/>
</dbReference>
<keyword evidence="6 8" id="KW-0418">Kinase</keyword>
<keyword evidence="1 8" id="KW-0963">Cytoplasm</keyword>
<dbReference type="GO" id="GO:0003723">
    <property type="term" value="F:RNA binding"/>
    <property type="evidence" value="ECO:0007669"/>
    <property type="project" value="InterPro"/>
</dbReference>
<dbReference type="PANTHER" id="PTHR43654:SF1">
    <property type="entry name" value="ISOPENTENYL PHOSPHATE KINASE"/>
    <property type="match status" value="1"/>
</dbReference>
<dbReference type="GO" id="GO:0005829">
    <property type="term" value="C:cytosol"/>
    <property type="evidence" value="ECO:0007669"/>
    <property type="project" value="TreeGrafter"/>
</dbReference>
<dbReference type="PANTHER" id="PTHR43654">
    <property type="entry name" value="GLUTAMATE 5-KINASE"/>
    <property type="match status" value="1"/>
</dbReference>
<dbReference type="EC" id="2.7.2.11" evidence="8"/>
<comment type="catalytic activity">
    <reaction evidence="8">
        <text>L-glutamate + ATP = L-glutamyl 5-phosphate + ADP</text>
        <dbReference type="Rhea" id="RHEA:14877"/>
        <dbReference type="ChEBI" id="CHEBI:29985"/>
        <dbReference type="ChEBI" id="CHEBI:30616"/>
        <dbReference type="ChEBI" id="CHEBI:58274"/>
        <dbReference type="ChEBI" id="CHEBI:456216"/>
        <dbReference type="EC" id="2.7.2.11"/>
    </reaction>
</comment>
<accession>A0A1H2Q6I5</accession>
<dbReference type="HAMAP" id="MF_00456">
    <property type="entry name" value="ProB"/>
    <property type="match status" value="1"/>
</dbReference>
<dbReference type="STRING" id="1122204.SAMN05421781_0158"/>
<evidence type="ECO:0000256" key="5">
    <source>
        <dbReference type="ARBA" id="ARBA00022741"/>
    </source>
</evidence>
<keyword evidence="3 8" id="KW-0641">Proline biosynthesis</keyword>
<feature type="binding site" evidence="8">
    <location>
        <position position="148"/>
    </location>
    <ligand>
        <name>substrate</name>
    </ligand>
</feature>
<dbReference type="PROSITE" id="PS50890">
    <property type="entry name" value="PUA"/>
    <property type="match status" value="1"/>
</dbReference>
<comment type="function">
    <text evidence="8">Catalyzes the transfer of a phosphate group to glutamate to form L-glutamate 5-phosphate.</text>
</comment>
<dbReference type="InterPro" id="IPR002478">
    <property type="entry name" value="PUA"/>
</dbReference>
<dbReference type="InterPro" id="IPR011529">
    <property type="entry name" value="Glu_5kinase"/>
</dbReference>
<evidence type="ECO:0000256" key="7">
    <source>
        <dbReference type="ARBA" id="ARBA00022840"/>
    </source>
</evidence>
<sequence length="371" mass="39818">MKKERVVVKIGSSSLTNQQGSLSREKLKQYADEIIRLRQAGNEVILISSGAVAAGFYDLGYPSRPVTTAGKQAAAAVGQSQLMQAYNEEFSRVNIACGQLLLTRENFANHSQYQNAHSTITELLHRQVLPIINENDSIAVDELTFGDNDMLSALVAGLVHADTLLILTDINGIYDKNPYEDPEAKKYHFIPSITNDLMEQAGESSSSVGTGGMRSKLKAAGTAIRLGTRVFVGRLGSGHRLEDVLSGKGDGTYIGVPGGDVVNNKKQWIGLHSVIAGAVVVDEGAAKALLRSGKSLLPAGIVEVQGHFSAGNVVDVYDQKDQLLGRGQVNMSAKELQAVKGKSSAEAASFTLTSKSEVIHRDNWITTVRER</sequence>
<gene>
    <name evidence="8" type="primary">proB</name>
    <name evidence="10" type="ORF">SAMN05421781_0158</name>
</gene>